<sequence>MVHVLSFLFKLEGSLVPNLWSEIIWS</sequence>
<feature type="non-terminal residue" evidence="1">
    <location>
        <position position="26"/>
    </location>
</feature>
<proteinExistence type="predicted"/>
<organism evidence="1 2">
    <name type="scientific">Vibrio harveyi</name>
    <name type="common">Beneckea harveyi</name>
    <dbReference type="NCBI Taxonomy" id="669"/>
    <lineage>
        <taxon>Bacteria</taxon>
        <taxon>Pseudomonadati</taxon>
        <taxon>Pseudomonadota</taxon>
        <taxon>Gammaproteobacteria</taxon>
        <taxon>Vibrionales</taxon>
        <taxon>Vibrionaceae</taxon>
        <taxon>Vibrio</taxon>
    </lineage>
</organism>
<accession>A0A454CMD6</accession>
<comment type="caution">
    <text evidence="1">The sequence shown here is derived from an EMBL/GenBank/DDBJ whole genome shotgun (WGS) entry which is preliminary data.</text>
</comment>
<name>A0A454CMD6_VIBHA</name>
<protein>
    <submittedName>
        <fullName evidence="1">Uncharacterized protein</fullName>
    </submittedName>
</protein>
<dbReference type="EMBL" id="AJSR01002895">
    <property type="protein sequence ID" value="EKM23019.1"/>
    <property type="molecule type" value="Genomic_DNA"/>
</dbReference>
<dbReference type="Proteomes" id="UP000008367">
    <property type="component" value="Unassembled WGS sequence"/>
</dbReference>
<evidence type="ECO:0000313" key="2">
    <source>
        <dbReference type="Proteomes" id="UP000008367"/>
    </source>
</evidence>
<dbReference type="AlphaFoldDB" id="A0A454CMD6"/>
<evidence type="ECO:0000313" key="1">
    <source>
        <dbReference type="EMBL" id="EKM23019.1"/>
    </source>
</evidence>
<reference evidence="1 2" key="1">
    <citation type="submission" date="2012-10" db="EMBL/GenBank/DDBJ databases">
        <title>Genome sequence of Vibrio Cholerae HENC-02.</title>
        <authorList>
            <person name="Eppinger M."/>
            <person name="Hasan N.A."/>
            <person name="Sengamalay N."/>
            <person name="Hine E."/>
            <person name="Su Q."/>
            <person name="Daugherty S.C."/>
            <person name="Young S."/>
            <person name="Sadzewicz L."/>
            <person name="Tallon L."/>
            <person name="Cebula T.A."/>
            <person name="Ravel J."/>
            <person name="Colwell R.R."/>
        </authorList>
    </citation>
    <scope>NUCLEOTIDE SEQUENCE [LARGE SCALE GENOMIC DNA]</scope>
    <source>
        <strain evidence="1 2">HENC-02</strain>
    </source>
</reference>
<gene>
    <name evidence="1" type="ORF">VCHENC02_0450A</name>
</gene>